<dbReference type="GO" id="GO:0008237">
    <property type="term" value="F:metallopeptidase activity"/>
    <property type="evidence" value="ECO:0007669"/>
    <property type="project" value="UniProtKB-KW"/>
</dbReference>
<dbReference type="InterPro" id="IPR045569">
    <property type="entry name" value="Metalloprtase-TldD/E_C"/>
</dbReference>
<dbReference type="SUPFAM" id="SSF111283">
    <property type="entry name" value="Putative modulator of DNA gyrase, PmbA/TldD"/>
    <property type="match status" value="1"/>
</dbReference>
<dbReference type="InterPro" id="IPR045570">
    <property type="entry name" value="Metalloprtase-TldD/E_cen_dom"/>
</dbReference>
<sequence length="486" mass="52421">MEDHVDEILDRALNAAQLAGASYADVRLVESRTQLLEVKNRRVSALQESGTLGLGVRVLVDGAWGFAASADPSTTEAERCATLAARVARASARFRVAPVALSPVKPAVTRWETPIEVDPFTVPLADKIALLVEATGLMEREAQVKVAQGSMQFWEDKKRFASTEGARIEQRIVNSGAGLTAWAVGADDLQVRSYPNSFGGQYESAGYELVRRIDLPGHAAETAAMAAALLVAPVCPAGVTTILLDGSQMSLQLHESCGHPTELDRALGHEANYAGTSFLTTDQLGKLRYGSDLVSIVTDATTPRGLGTFGFDDEGVPAQRADLVREGRFAGYLTSRETAPLVGLASNGTMRAESWAHIPLVRMTNVNLEPGAWKLADLIADTEDGIHMITNRSWSIDDKRYNFQFGTEVGYEIKQGKRGRLLKNCTYTGITPEFWNQCDAICDASDWEIWGTPNCGKGQPSQTMRTAQGASSARFRGVQVGVGARS</sequence>
<dbReference type="Pfam" id="PF19289">
    <property type="entry name" value="PmbA_TldD_3rd"/>
    <property type="match status" value="1"/>
</dbReference>
<dbReference type="AlphaFoldDB" id="A0A538SQ18"/>
<dbReference type="EMBL" id="VBOS01000298">
    <property type="protein sequence ID" value="TMQ53455.1"/>
    <property type="molecule type" value="Genomic_DNA"/>
</dbReference>
<evidence type="ECO:0000256" key="1">
    <source>
        <dbReference type="ARBA" id="ARBA00005836"/>
    </source>
</evidence>
<keyword evidence="3" id="KW-0378">Hydrolase</keyword>
<keyword evidence="2" id="KW-0645">Protease</keyword>
<keyword evidence="4" id="KW-0482">Metalloprotease</keyword>
<reference evidence="8 9" key="1">
    <citation type="journal article" date="2019" name="Nat. Microbiol.">
        <title>Mediterranean grassland soil C-N compound turnover is dependent on rainfall and depth, and is mediated by genomically divergent microorganisms.</title>
        <authorList>
            <person name="Diamond S."/>
            <person name="Andeer P.F."/>
            <person name="Li Z."/>
            <person name="Crits-Christoph A."/>
            <person name="Burstein D."/>
            <person name="Anantharaman K."/>
            <person name="Lane K.R."/>
            <person name="Thomas B.C."/>
            <person name="Pan C."/>
            <person name="Northen T.R."/>
            <person name="Banfield J.F."/>
        </authorList>
    </citation>
    <scope>NUCLEOTIDE SEQUENCE [LARGE SCALE GENOMIC DNA]</scope>
    <source>
        <strain evidence="8">WS_2</strain>
    </source>
</reference>
<evidence type="ECO:0000259" key="6">
    <source>
        <dbReference type="Pfam" id="PF19289"/>
    </source>
</evidence>
<dbReference type="InterPro" id="IPR002510">
    <property type="entry name" value="Metalloprtase-TldD/E_N"/>
</dbReference>
<evidence type="ECO:0000313" key="9">
    <source>
        <dbReference type="Proteomes" id="UP000317716"/>
    </source>
</evidence>
<accession>A0A538SQ18</accession>
<feature type="domain" description="Metalloprotease TldD/E C-terminal" evidence="6">
    <location>
        <begin position="239"/>
        <end position="480"/>
    </location>
</feature>
<gene>
    <name evidence="8" type="ORF">E6K72_08385</name>
</gene>
<dbReference type="Gene3D" id="3.30.2290.10">
    <property type="entry name" value="PmbA/TldD superfamily"/>
    <property type="match status" value="1"/>
</dbReference>
<feature type="domain" description="Metalloprotease TldD/E N-terminal" evidence="5">
    <location>
        <begin position="24"/>
        <end position="87"/>
    </location>
</feature>
<feature type="domain" description="Metalloprotease TldD/E central" evidence="7">
    <location>
        <begin position="118"/>
        <end position="226"/>
    </location>
</feature>
<dbReference type="FunFam" id="3.30.2290.10:FF:000003">
    <property type="entry name" value="Zinc-dependent protease, TldD/PmbA family"/>
    <property type="match status" value="1"/>
</dbReference>
<dbReference type="GO" id="GO:0006508">
    <property type="term" value="P:proteolysis"/>
    <property type="evidence" value="ECO:0007669"/>
    <property type="project" value="UniProtKB-KW"/>
</dbReference>
<name>A0A538SQ18_UNCEI</name>
<dbReference type="Pfam" id="PF19290">
    <property type="entry name" value="PmbA_TldD_2nd"/>
    <property type="match status" value="1"/>
</dbReference>
<dbReference type="PANTHER" id="PTHR30624">
    <property type="entry name" value="UNCHARACTERIZED PROTEIN TLDD AND PMBA"/>
    <property type="match status" value="1"/>
</dbReference>
<evidence type="ECO:0000256" key="3">
    <source>
        <dbReference type="ARBA" id="ARBA00022801"/>
    </source>
</evidence>
<evidence type="ECO:0000256" key="2">
    <source>
        <dbReference type="ARBA" id="ARBA00022670"/>
    </source>
</evidence>
<comment type="similarity">
    <text evidence="1">Belongs to the peptidase U62 family.</text>
</comment>
<evidence type="ECO:0000313" key="8">
    <source>
        <dbReference type="EMBL" id="TMQ53455.1"/>
    </source>
</evidence>
<dbReference type="InterPro" id="IPR051463">
    <property type="entry name" value="Peptidase_U62_metallo"/>
</dbReference>
<dbReference type="PANTHER" id="PTHR30624:SF10">
    <property type="entry name" value="CONSERVED PROTEIN"/>
    <property type="match status" value="1"/>
</dbReference>
<dbReference type="GO" id="GO:0005829">
    <property type="term" value="C:cytosol"/>
    <property type="evidence" value="ECO:0007669"/>
    <property type="project" value="TreeGrafter"/>
</dbReference>
<dbReference type="Pfam" id="PF01523">
    <property type="entry name" value="PmbA_TldD_1st"/>
    <property type="match status" value="1"/>
</dbReference>
<evidence type="ECO:0000259" key="7">
    <source>
        <dbReference type="Pfam" id="PF19290"/>
    </source>
</evidence>
<dbReference type="Proteomes" id="UP000317716">
    <property type="component" value="Unassembled WGS sequence"/>
</dbReference>
<comment type="caution">
    <text evidence="8">The sequence shown here is derived from an EMBL/GenBank/DDBJ whole genome shotgun (WGS) entry which is preliminary data.</text>
</comment>
<dbReference type="InterPro" id="IPR036059">
    <property type="entry name" value="TldD/PmbA_sf"/>
</dbReference>
<protein>
    <submittedName>
        <fullName evidence="8">TldD/PmbA family protein</fullName>
    </submittedName>
</protein>
<evidence type="ECO:0000256" key="4">
    <source>
        <dbReference type="ARBA" id="ARBA00023049"/>
    </source>
</evidence>
<evidence type="ECO:0000259" key="5">
    <source>
        <dbReference type="Pfam" id="PF01523"/>
    </source>
</evidence>
<organism evidence="8 9">
    <name type="scientific">Eiseniibacteriota bacterium</name>
    <dbReference type="NCBI Taxonomy" id="2212470"/>
    <lineage>
        <taxon>Bacteria</taxon>
        <taxon>Candidatus Eiseniibacteriota</taxon>
    </lineage>
</organism>
<dbReference type="InterPro" id="IPR035068">
    <property type="entry name" value="TldD/PmbA_N"/>
</dbReference>
<proteinExistence type="inferred from homology"/>